<evidence type="ECO:0000313" key="3">
    <source>
        <dbReference type="Proteomes" id="UP000886796"/>
    </source>
</evidence>
<reference evidence="2" key="1">
    <citation type="submission" date="2020-10" db="EMBL/GenBank/DDBJ databases">
        <authorList>
            <person name="Gilroy R."/>
        </authorList>
    </citation>
    <scope>NUCLEOTIDE SEQUENCE</scope>
    <source>
        <strain evidence="2">13361</strain>
    </source>
</reference>
<proteinExistence type="predicted"/>
<accession>A0A9D0Z409</accession>
<protein>
    <submittedName>
        <fullName evidence="2">Uncharacterized protein</fullName>
    </submittedName>
</protein>
<gene>
    <name evidence="2" type="ORF">IAB74_08715</name>
</gene>
<evidence type="ECO:0000313" key="2">
    <source>
        <dbReference type="EMBL" id="HIQ68573.1"/>
    </source>
</evidence>
<feature type="transmembrane region" description="Helical" evidence="1">
    <location>
        <begin position="32"/>
        <end position="52"/>
    </location>
</feature>
<keyword evidence="1" id="KW-0812">Transmembrane</keyword>
<dbReference type="Proteomes" id="UP000886796">
    <property type="component" value="Unassembled WGS sequence"/>
</dbReference>
<name>A0A9D0Z409_9FIRM</name>
<dbReference type="EMBL" id="DVFK01000115">
    <property type="protein sequence ID" value="HIQ68573.1"/>
    <property type="molecule type" value="Genomic_DNA"/>
</dbReference>
<dbReference type="AlphaFoldDB" id="A0A9D0Z409"/>
<evidence type="ECO:0000256" key="1">
    <source>
        <dbReference type="SAM" id="Phobius"/>
    </source>
</evidence>
<keyword evidence="1" id="KW-1133">Transmembrane helix</keyword>
<keyword evidence="1" id="KW-0472">Membrane</keyword>
<reference evidence="2" key="2">
    <citation type="journal article" date="2021" name="PeerJ">
        <title>Extensive microbial diversity within the chicken gut microbiome revealed by metagenomics and culture.</title>
        <authorList>
            <person name="Gilroy R."/>
            <person name="Ravi A."/>
            <person name="Getino M."/>
            <person name="Pursley I."/>
            <person name="Horton D.L."/>
            <person name="Alikhan N.F."/>
            <person name="Baker D."/>
            <person name="Gharbi K."/>
            <person name="Hall N."/>
            <person name="Watson M."/>
            <person name="Adriaenssens E.M."/>
            <person name="Foster-Nyarko E."/>
            <person name="Jarju S."/>
            <person name="Secka A."/>
            <person name="Antonio M."/>
            <person name="Oren A."/>
            <person name="Chaudhuri R.R."/>
            <person name="La Ragione R."/>
            <person name="Hildebrand F."/>
            <person name="Pallen M.J."/>
        </authorList>
    </citation>
    <scope>NUCLEOTIDE SEQUENCE</scope>
    <source>
        <strain evidence="2">13361</strain>
    </source>
</reference>
<comment type="caution">
    <text evidence="2">The sequence shown here is derived from an EMBL/GenBank/DDBJ whole genome shotgun (WGS) entry which is preliminary data.</text>
</comment>
<organism evidence="2 3">
    <name type="scientific">Candidatus Faecousia excrementigallinarum</name>
    <dbReference type="NCBI Taxonomy" id="2840806"/>
    <lineage>
        <taxon>Bacteria</taxon>
        <taxon>Bacillati</taxon>
        <taxon>Bacillota</taxon>
        <taxon>Clostridia</taxon>
        <taxon>Eubacteriales</taxon>
        <taxon>Oscillospiraceae</taxon>
        <taxon>Faecousia</taxon>
    </lineage>
</organism>
<sequence>MNRSYLSFLSLVRAGSALLLLASVTLIALSQFLWGVGVLVLSLALSIGLYRCPDCRRPLDERLRLRHLSVCPYCGCNLKNRKFPFVQTRRCGH</sequence>